<evidence type="ECO:0000313" key="6">
    <source>
        <dbReference type="EMBL" id="BBN99155.1"/>
    </source>
</evidence>
<accession>A0A5K7WX33</accession>
<evidence type="ECO:0000256" key="3">
    <source>
        <dbReference type="SAM" id="MobiDB-lite"/>
    </source>
</evidence>
<feature type="coiled-coil region" evidence="2">
    <location>
        <begin position="56"/>
        <end position="86"/>
    </location>
</feature>
<dbReference type="RefSeq" id="WP_152080541.1">
    <property type="nucleotide sequence ID" value="NZ_AP021853.1"/>
</dbReference>
<keyword evidence="4" id="KW-1133">Transmembrane helix</keyword>
<dbReference type="AlphaFoldDB" id="A0A5K7WX33"/>
<feature type="transmembrane region" description="Helical" evidence="4">
    <location>
        <begin position="498"/>
        <end position="521"/>
    </location>
</feature>
<dbReference type="EMBL" id="AP021853">
    <property type="protein sequence ID" value="BBN99155.1"/>
    <property type="molecule type" value="Genomic_DNA"/>
</dbReference>
<feature type="compositionally biased region" description="Low complexity" evidence="3">
    <location>
        <begin position="882"/>
        <end position="903"/>
    </location>
</feature>
<dbReference type="NCBIfam" id="TIGR01760">
    <property type="entry name" value="tape_meas_TP901"/>
    <property type="match status" value="1"/>
</dbReference>
<evidence type="ECO:0000259" key="5">
    <source>
        <dbReference type="Pfam" id="PF10145"/>
    </source>
</evidence>
<organism evidence="6 7">
    <name type="scientific">Sporolactobacillus terrae</name>
    <dbReference type="NCBI Taxonomy" id="269673"/>
    <lineage>
        <taxon>Bacteria</taxon>
        <taxon>Bacillati</taxon>
        <taxon>Bacillota</taxon>
        <taxon>Bacilli</taxon>
        <taxon>Bacillales</taxon>
        <taxon>Sporolactobacillaceae</taxon>
        <taxon>Sporolactobacillus</taxon>
    </lineage>
</organism>
<dbReference type="PANTHER" id="PTHR37813:SF1">
    <property type="entry name" value="FELS-2 PROPHAGE PROTEIN"/>
    <property type="match status" value="1"/>
</dbReference>
<name>A0A5K7WX33_9BACL</name>
<evidence type="ECO:0000256" key="1">
    <source>
        <dbReference type="ARBA" id="ARBA00022612"/>
    </source>
</evidence>
<dbReference type="Gene3D" id="1.20.120.20">
    <property type="entry name" value="Apolipoprotein"/>
    <property type="match status" value="1"/>
</dbReference>
<feature type="transmembrane region" description="Helical" evidence="4">
    <location>
        <begin position="613"/>
        <end position="636"/>
    </location>
</feature>
<feature type="transmembrane region" description="Helical" evidence="4">
    <location>
        <begin position="579"/>
        <end position="601"/>
    </location>
</feature>
<feature type="transmembrane region" description="Helical" evidence="4">
    <location>
        <begin position="648"/>
        <end position="666"/>
    </location>
</feature>
<feature type="transmembrane region" description="Helical" evidence="4">
    <location>
        <begin position="533"/>
        <end position="559"/>
    </location>
</feature>
<keyword evidence="1" id="KW-1188">Viral release from host cell</keyword>
<sequence length="949" mass="98691">MAGSRIKGITIEIDGETVGLQNALRKVNSESRSLQGQLNDVNRLLKFNPGNATLLAQQQRILAAQVENTKNRLKQLKQAEAEVQHQFAEGKISQQQYEAFQREIVATEGKLEHFQGQLAEANAALKKNGSVARQVAKDYQESFDEAKRSLGNTFDGLKTAGKTVTAASAGIAAGLGVAVKKSADFGAEMSRVGAIAGANGKQFDQLKAAALDLGAKTSLSASEVAKGMEDLAALGFSTTDIIKAMPGVISAAEASGQDLATTSQVVASAINAFGLSASDANHVADVLAMSANKTAADVNDLGYAFKYAAPVAKGMGVSMEELAAATGEMTDAGMAGEQAGTTLRASLLALANPSKTAAAELKELGVHTKDSKGNFVGFPSIIAQFQKGLEGMTGAQKTAALAQVFGTESASGMLTVISNGPGKFNALTKSLQDSDGASAKAAQQMKDNLAGAFQELGGAIETMMITIGDKLTPFLQMIANFVQNLVNQFNALPQSVQGFIAVAAAVTAALGLIIGPILLLLGSLPQIAAGFAMLTGPVGAVIGIVALVVAAIVGLLAVIRNLWQTNEQFRNNVMTVWQGIQAIFQAVMPAITAIIKVAWFLIKSIIVSTLDAIKNVIQGAFGVIANIFKLFGSIFTGNWKGAWDAIKGLLQSAVQLIWGIVNLYFLGKLLAPLKAFGPAAKGILQAIWNFIKGLFSGGVGAIRGFVEGGFNAIRSIISGVMKAIWSVIKTIWNTIRGNVSGTVSAIRSFVTGAWNGIKTAVSGAMKGVWNAIKSGWDRAVNFLKRIDLLSVGKNIIRGLINGIGSMMGAITDKIRSIASSITGGLKHALGIHSPSRVLRDEVGKMVGAGLQVGMLDSLRGIGMAAQKMSQAAIPTVPPVPDVPQTNPQPASGQLAPAGQAGTNGQGAALSNGLTLIIKTFINQRPEDIKQLAHEFAFYAQQELGGGLSG</sequence>
<feature type="domain" description="Phage tail tape measure protein" evidence="5">
    <location>
        <begin position="208"/>
        <end position="406"/>
    </location>
</feature>
<feature type="region of interest" description="Disordered" evidence="3">
    <location>
        <begin position="877"/>
        <end position="903"/>
    </location>
</feature>
<evidence type="ECO:0000256" key="2">
    <source>
        <dbReference type="SAM" id="Coils"/>
    </source>
</evidence>
<reference evidence="6 7" key="1">
    <citation type="submission" date="2019-09" db="EMBL/GenBank/DDBJ databases">
        <title>Complete genome sequence of Sporolactobacillus terrae 70-3.</title>
        <authorList>
            <person name="Tanaka N."/>
            <person name="Shiwa Y."/>
            <person name="Fujita N."/>
            <person name="Tanasupawat S."/>
        </authorList>
    </citation>
    <scope>NUCLEOTIDE SEQUENCE [LARGE SCALE GENOMIC DNA]</scope>
    <source>
        <strain evidence="6 7">70-3</strain>
    </source>
</reference>
<keyword evidence="4" id="KW-0812">Transmembrane</keyword>
<dbReference type="Pfam" id="PF10145">
    <property type="entry name" value="PhageMin_Tail"/>
    <property type="match status" value="1"/>
</dbReference>
<protein>
    <recommendedName>
        <fullName evidence="5">Phage tail tape measure protein domain-containing protein</fullName>
    </recommendedName>
</protein>
<dbReference type="PANTHER" id="PTHR37813">
    <property type="entry name" value="FELS-2 PROPHAGE PROTEIN"/>
    <property type="match status" value="1"/>
</dbReference>
<proteinExistence type="predicted"/>
<dbReference type="InterPro" id="IPR010090">
    <property type="entry name" value="Phage_tape_meas"/>
</dbReference>
<dbReference type="Proteomes" id="UP000326951">
    <property type="component" value="Chromosome"/>
</dbReference>
<evidence type="ECO:0000313" key="7">
    <source>
        <dbReference type="Proteomes" id="UP000326951"/>
    </source>
</evidence>
<keyword evidence="4" id="KW-0472">Membrane</keyword>
<evidence type="ECO:0000256" key="4">
    <source>
        <dbReference type="SAM" id="Phobius"/>
    </source>
</evidence>
<gene>
    <name evidence="6" type="ORF">St703_18600</name>
</gene>
<keyword evidence="2" id="KW-0175">Coiled coil</keyword>